<evidence type="ECO:0000313" key="4">
    <source>
        <dbReference type="EMBL" id="CAH0563971.1"/>
    </source>
</evidence>
<sequence length="778" mass="87260">MSKSTIITLPQMVDLALNAPEIGIVNFSVLHSVLHVLVQQMNLTDCNVEFRGSDSERLQNYIASAKPGPIIALTEYTVGPTGEEVLKSKEEEKGKADESQTEKTEEAKSIVVIEQKSQTRTDTKSQFTMAITQDRYENLVGDIKDLQEKVQELAELPGNLGLVNTIRSEKPSPVLDMFHIMKISKRVDALDAGMKKISSLVEDLALEKKGEGPLMDEKDTLIRKEDIMELEARLVKLEEGGLVSASPANLERRVFISPSSNKIRSSTSKNQTPRSSTDGANIDQEHEDDATTRAETVIDFGVEDLSTLPINEAIYLIQKDLELFHHHVDNLFGKMSKDIKNLKNMDLEEQLKKKEEEGDDLAEIKPLAGSHAPQVDENLDKRLRPLEEQLANLKNISDTLWSERSNISNMIDAIKNNIMTMVTNLKADKDEMDDALLEKADLCLLDEKVSKNQLDEVIDELMNNIMDNGGQLSKKLDELAIQTAEVTEEVKTKMGIQDLDGFKDLTNAKFALLSEKIKALSNLKDDVEAAGAKTKFLKNVTCISCDQEVKMRREIDSTAFPKAPALQTTGKSMGAYLSYELDHLRRMQKCTNKNKSLNVLEQALKFGKLDRPETDHICNRYCGGSHTNTTFEQRVSRVGHFLNQWVPESTTLKDGGIRGTDGKMYKGRECDEKKEVIKQNQETEMEIAEVLEDLEAYDAQSKEDLSTNIIKKPIISEPIKSRMSISSRLSMSRPSMSRPSMSRPSMSRPSISSKYYKVLMLMMIGGRSRFVTPEEGTK</sequence>
<evidence type="ECO:0000256" key="1">
    <source>
        <dbReference type="SAM" id="Coils"/>
    </source>
</evidence>
<dbReference type="Proteomes" id="UP001154078">
    <property type="component" value="Chromosome 9"/>
</dbReference>
<dbReference type="Pfam" id="PF16043">
    <property type="entry name" value="DUF4795"/>
    <property type="match status" value="1"/>
</dbReference>
<protein>
    <recommendedName>
        <fullName evidence="3">DUF4795 domain-containing protein</fullName>
    </recommendedName>
</protein>
<dbReference type="OrthoDB" id="5981048at2759"/>
<dbReference type="AlphaFoldDB" id="A0A9P0FPK1"/>
<evidence type="ECO:0000313" key="5">
    <source>
        <dbReference type="Proteomes" id="UP001154078"/>
    </source>
</evidence>
<evidence type="ECO:0000256" key="2">
    <source>
        <dbReference type="SAM" id="MobiDB-lite"/>
    </source>
</evidence>
<dbReference type="PANTHER" id="PTHR47080">
    <property type="entry name" value="CHROMOSOME 16 OPEN READING FRAME 96"/>
    <property type="match status" value="1"/>
</dbReference>
<keyword evidence="1" id="KW-0175">Coiled coil</keyword>
<feature type="coiled-coil region" evidence="1">
    <location>
        <begin position="337"/>
        <end position="364"/>
    </location>
</feature>
<feature type="domain" description="DUF4795" evidence="3">
    <location>
        <begin position="378"/>
        <end position="568"/>
    </location>
</feature>
<feature type="coiled-coil region" evidence="1">
    <location>
        <begin position="129"/>
        <end position="156"/>
    </location>
</feature>
<name>A0A9P0FPK1_BRAAE</name>
<keyword evidence="5" id="KW-1185">Reference proteome</keyword>
<proteinExistence type="predicted"/>
<dbReference type="EMBL" id="OV121140">
    <property type="protein sequence ID" value="CAH0563971.1"/>
    <property type="molecule type" value="Genomic_DNA"/>
</dbReference>
<feature type="region of interest" description="Disordered" evidence="2">
    <location>
        <begin position="260"/>
        <end position="290"/>
    </location>
</feature>
<feature type="region of interest" description="Disordered" evidence="2">
    <location>
        <begin position="85"/>
        <end position="108"/>
    </location>
</feature>
<accession>A0A9P0FPK1</accession>
<feature type="coiled-coil region" evidence="1">
    <location>
        <begin position="673"/>
        <end position="700"/>
    </location>
</feature>
<feature type="compositionally biased region" description="Polar residues" evidence="2">
    <location>
        <begin position="260"/>
        <end position="279"/>
    </location>
</feature>
<dbReference type="InterPro" id="IPR032013">
    <property type="entry name" value="DUF4795"/>
</dbReference>
<reference evidence="4" key="1">
    <citation type="submission" date="2021-12" db="EMBL/GenBank/DDBJ databases">
        <authorList>
            <person name="King R."/>
        </authorList>
    </citation>
    <scope>NUCLEOTIDE SEQUENCE</scope>
</reference>
<feature type="region of interest" description="Disordered" evidence="2">
    <location>
        <begin position="724"/>
        <end position="749"/>
    </location>
</feature>
<dbReference type="PANTHER" id="PTHR47080:SF1">
    <property type="entry name" value="CHROMOSOME 16 OPEN READING FRAME 96"/>
    <property type="match status" value="1"/>
</dbReference>
<organism evidence="4 5">
    <name type="scientific">Brassicogethes aeneus</name>
    <name type="common">Rape pollen beetle</name>
    <name type="synonym">Meligethes aeneus</name>
    <dbReference type="NCBI Taxonomy" id="1431903"/>
    <lineage>
        <taxon>Eukaryota</taxon>
        <taxon>Metazoa</taxon>
        <taxon>Ecdysozoa</taxon>
        <taxon>Arthropoda</taxon>
        <taxon>Hexapoda</taxon>
        <taxon>Insecta</taxon>
        <taxon>Pterygota</taxon>
        <taxon>Neoptera</taxon>
        <taxon>Endopterygota</taxon>
        <taxon>Coleoptera</taxon>
        <taxon>Polyphaga</taxon>
        <taxon>Cucujiformia</taxon>
        <taxon>Nitidulidae</taxon>
        <taxon>Meligethinae</taxon>
        <taxon>Brassicogethes</taxon>
    </lineage>
</organism>
<gene>
    <name evidence="4" type="ORF">MELIAE_LOCUS12632</name>
</gene>
<evidence type="ECO:0000259" key="3">
    <source>
        <dbReference type="Pfam" id="PF16043"/>
    </source>
</evidence>